<comment type="caution">
    <text evidence="1">The sequence shown here is derived from an EMBL/GenBank/DDBJ whole genome shotgun (WGS) entry which is preliminary data.</text>
</comment>
<accession>A0A3A8MZ68</accession>
<proteinExistence type="predicted"/>
<sequence length="67" mass="6896">ASRCAAPEPEFLPGRGADSGAAHRLARGVRALVQAESTGVWTGWDTAACQALHCGFAEHCHPAPPAC</sequence>
<name>A0A3A8MZ68_9BACT</name>
<feature type="non-terminal residue" evidence="1">
    <location>
        <position position="1"/>
    </location>
</feature>
<reference evidence="2" key="1">
    <citation type="submission" date="2018-09" db="EMBL/GenBank/DDBJ databases">
        <authorList>
            <person name="Livingstone P.G."/>
            <person name="Whitworth D.E."/>
        </authorList>
    </citation>
    <scope>NUCLEOTIDE SEQUENCE [LARGE SCALE GENOMIC DNA]</scope>
    <source>
        <strain evidence="2">CA040B</strain>
    </source>
</reference>
<organism evidence="1 2">
    <name type="scientific">Corallococcus sicarius</name>
    <dbReference type="NCBI Taxonomy" id="2316726"/>
    <lineage>
        <taxon>Bacteria</taxon>
        <taxon>Pseudomonadati</taxon>
        <taxon>Myxococcota</taxon>
        <taxon>Myxococcia</taxon>
        <taxon>Myxococcales</taxon>
        <taxon>Cystobacterineae</taxon>
        <taxon>Myxococcaceae</taxon>
        <taxon>Corallococcus</taxon>
    </lineage>
</organism>
<evidence type="ECO:0000313" key="2">
    <source>
        <dbReference type="Proteomes" id="UP000273405"/>
    </source>
</evidence>
<dbReference type="EMBL" id="RAWG01000393">
    <property type="protein sequence ID" value="RKH32962.1"/>
    <property type="molecule type" value="Genomic_DNA"/>
</dbReference>
<keyword evidence="2" id="KW-1185">Reference proteome</keyword>
<protein>
    <submittedName>
        <fullName evidence="1">Uncharacterized protein</fullName>
    </submittedName>
</protein>
<gene>
    <name evidence="1" type="ORF">D7X12_36665</name>
</gene>
<dbReference type="AlphaFoldDB" id="A0A3A8MZ68"/>
<evidence type="ECO:0000313" key="1">
    <source>
        <dbReference type="EMBL" id="RKH32962.1"/>
    </source>
</evidence>
<dbReference type="Proteomes" id="UP000273405">
    <property type="component" value="Unassembled WGS sequence"/>
</dbReference>